<dbReference type="RefSeq" id="XP_003286449.1">
    <property type="nucleotide sequence ID" value="XM_003286401.1"/>
</dbReference>
<dbReference type="InterPro" id="IPR057015">
    <property type="entry name" value="B-sand_ComC_2nd"/>
</dbReference>
<dbReference type="CDD" id="cd00054">
    <property type="entry name" value="EGF_CA"/>
    <property type="match status" value="1"/>
</dbReference>
<dbReference type="STRING" id="5786.F0ZG97"/>
<feature type="disulfide bond" evidence="1">
    <location>
        <begin position="536"/>
        <end position="545"/>
    </location>
</feature>
<dbReference type="InterPro" id="IPR053331">
    <property type="entry name" value="EGF-like_comC"/>
</dbReference>
<dbReference type="EMBL" id="GL871010">
    <property type="protein sequence ID" value="EGC37021.1"/>
    <property type="molecule type" value="Genomic_DNA"/>
</dbReference>
<dbReference type="Proteomes" id="UP000001064">
    <property type="component" value="Unassembled WGS sequence"/>
</dbReference>
<organism evidence="5 6">
    <name type="scientific">Dictyostelium purpureum</name>
    <name type="common">Slime mold</name>
    <dbReference type="NCBI Taxonomy" id="5786"/>
    <lineage>
        <taxon>Eukaryota</taxon>
        <taxon>Amoebozoa</taxon>
        <taxon>Evosea</taxon>
        <taxon>Eumycetozoa</taxon>
        <taxon>Dictyostelia</taxon>
        <taxon>Dictyosteliales</taxon>
        <taxon>Dictyosteliaceae</taxon>
        <taxon>Dictyostelium</taxon>
    </lineage>
</organism>
<evidence type="ECO:0000256" key="1">
    <source>
        <dbReference type="PROSITE-ProRule" id="PRU00076"/>
    </source>
</evidence>
<dbReference type="VEuPathDB" id="AmoebaDB:DICPUDRAFT_150413"/>
<dbReference type="OMA" id="IRIENSY"/>
<dbReference type="InterPro" id="IPR013783">
    <property type="entry name" value="Ig-like_fold"/>
</dbReference>
<dbReference type="PROSITE" id="PS01186">
    <property type="entry name" value="EGF_2"/>
    <property type="match status" value="1"/>
</dbReference>
<evidence type="ECO:0000313" key="5">
    <source>
        <dbReference type="EMBL" id="EGC37021.1"/>
    </source>
</evidence>
<comment type="caution">
    <text evidence="1">Lacks conserved residue(s) required for the propagation of feature annotation.</text>
</comment>
<keyword evidence="3" id="KW-1133">Transmembrane helix</keyword>
<dbReference type="PROSITE" id="PS50026">
    <property type="entry name" value="EGF_3"/>
    <property type="match status" value="2"/>
</dbReference>
<keyword evidence="1" id="KW-0245">EGF-like domain</keyword>
<dbReference type="InterPro" id="IPR000742">
    <property type="entry name" value="EGF"/>
</dbReference>
<dbReference type="Pfam" id="PF01833">
    <property type="entry name" value="TIG"/>
    <property type="match status" value="1"/>
</dbReference>
<feature type="compositionally biased region" description="Polar residues" evidence="2">
    <location>
        <begin position="676"/>
        <end position="694"/>
    </location>
</feature>
<dbReference type="Pfam" id="PF22933">
    <property type="entry name" value="ComC_SSD"/>
    <property type="match status" value="1"/>
</dbReference>
<dbReference type="GeneID" id="10503843"/>
<dbReference type="InterPro" id="IPR002909">
    <property type="entry name" value="IPT_dom"/>
</dbReference>
<evidence type="ECO:0000256" key="2">
    <source>
        <dbReference type="SAM" id="MobiDB-lite"/>
    </source>
</evidence>
<gene>
    <name evidence="5" type="ORF">DICPUDRAFT_150413</name>
</gene>
<feature type="transmembrane region" description="Helical" evidence="3">
    <location>
        <begin position="926"/>
        <end position="950"/>
    </location>
</feature>
<dbReference type="Pfam" id="PF24143">
    <property type="entry name" value="Beta-sand_ComC_2nd"/>
    <property type="match status" value="1"/>
</dbReference>
<dbReference type="eggNOG" id="KOG1225">
    <property type="taxonomic scope" value="Eukaryota"/>
</dbReference>
<dbReference type="OrthoDB" id="26095at2759"/>
<dbReference type="AlphaFoldDB" id="F0ZG97"/>
<sequence length="987" mass="110317">MENCYLYPDFFIGPFPDSLSFFRMNYCTGLERQFDKPIYPKIKTLDFTFKDSINLIINLSNIRTLTGSFNLYFINNALREASTLKLNNDLTPETKMTLSFMHFSSNYIPNLSNVKIPIQLILYLTGQPIGIESISTFIEINQLIIYSYFTEEIEFPPFQTLFPLKKFDLYISTVGYFKKPTNYIDLSNSKIGSLKIVNAGLDFNIDGNVPFIFPKEIVEFDVSYGSFSNIPSFKGFDIKFLSLRKCNLNLNFSNFKRDYFPPSLLHLSLPDNQLFGTIDQSFCSLSLLVLQDNSLSGALPSCVSCFYQSYPLIQELFKGTNNKFDPVGPCTTIVPKIRIENSYCRVYGQDVGYSSTQVILSSKGFTNVIGYFNGLEYYFTLGSEYNSVTLWNLTFPTIPPQTFTLSTDNSPPNIVLVKPSLSNTFVFEGDHFSYNKSEVEITIDGKKCEVVSSTYYSISCTINSLDLSKRRVLTYVKIDQMQTQLTILDLTKENSISYCPNDCGSGYCFSDIGECACLLDCQNGGQCNSNTQECICTGKWTGDSCTIPLHYVSAVSPSSTSGGEAKIYGSFGSLHQYLSVYIGNKNCTPITSVSSDLIICNAPEGEGVKDLNVTQNFNSFIGKNMYSYISPVIKCPNNCTSTNNGNCNTSNGECKCKVGYSGFDCSALKNNDEKNGTSSGENTNNQNKETVPVSTTTIDKESAITKITNQETFYEISITELHEISIDGASINKFDLVKKWDITANDDSKSFVFKQQLENSTSTITYVIQEIEETTQFTFADIPFTLERGSTKISVIIENFPFTSSLSTLALYFNTKATQGQEDLKNECNKKETEIDTSNVSDNLMLNSYVSIAKNSKVLYGRIINRAISDEKATFISSSIITNSSDSLVLSLNLPHCNNRCEIDPDFSVLVSPGFKQCKNQNGKSWVIPVAVVIPCVFVVAIVIVGALLIKKNRTNVMVIKKKFKNKFKPTKKQDLYMPSEAELKKV</sequence>
<keyword evidence="1" id="KW-1015">Disulfide bond</keyword>
<dbReference type="InParanoid" id="F0ZG97"/>
<accession>F0ZG97</accession>
<dbReference type="PANTHER" id="PTHR24032">
    <property type="entry name" value="EGF-LIKE DOMAIN-CONTAINING PROTEIN-RELATED-RELATED"/>
    <property type="match status" value="1"/>
</dbReference>
<keyword evidence="3" id="KW-0472">Membrane</keyword>
<dbReference type="Gene3D" id="2.60.40.10">
    <property type="entry name" value="Immunoglobulins"/>
    <property type="match status" value="1"/>
</dbReference>
<proteinExistence type="predicted"/>
<keyword evidence="3" id="KW-0812">Transmembrane</keyword>
<keyword evidence="6" id="KW-1185">Reference proteome</keyword>
<name>F0ZG97_DICPU</name>
<reference evidence="6" key="1">
    <citation type="journal article" date="2011" name="Genome Biol.">
        <title>Comparative genomics of the social amoebae Dictyostelium discoideum and Dictyostelium purpureum.</title>
        <authorList>
            <consortium name="US DOE Joint Genome Institute (JGI-PGF)"/>
            <person name="Sucgang R."/>
            <person name="Kuo A."/>
            <person name="Tian X."/>
            <person name="Salerno W."/>
            <person name="Parikh A."/>
            <person name="Feasley C.L."/>
            <person name="Dalin E."/>
            <person name="Tu H."/>
            <person name="Huang E."/>
            <person name="Barry K."/>
            <person name="Lindquist E."/>
            <person name="Shapiro H."/>
            <person name="Bruce D."/>
            <person name="Schmutz J."/>
            <person name="Salamov A."/>
            <person name="Fey P."/>
            <person name="Gaudet P."/>
            <person name="Anjard C."/>
            <person name="Babu M.M."/>
            <person name="Basu S."/>
            <person name="Bushmanova Y."/>
            <person name="van der Wel H."/>
            <person name="Katoh-Kurasawa M."/>
            <person name="Dinh C."/>
            <person name="Coutinho P.M."/>
            <person name="Saito T."/>
            <person name="Elias M."/>
            <person name="Schaap P."/>
            <person name="Kay R.R."/>
            <person name="Henrissat B."/>
            <person name="Eichinger L."/>
            <person name="Rivero F."/>
            <person name="Putnam N.H."/>
            <person name="West C.M."/>
            <person name="Loomis W.F."/>
            <person name="Chisholm R.L."/>
            <person name="Shaulsky G."/>
            <person name="Strassmann J.E."/>
            <person name="Queller D.C."/>
            <person name="Kuspa A."/>
            <person name="Grigoriev I.V."/>
        </authorList>
    </citation>
    <scope>NUCLEOTIDE SEQUENCE [LARGE SCALE GENOMIC DNA]</scope>
    <source>
        <strain evidence="6">QSDP1</strain>
    </source>
</reference>
<dbReference type="InterPro" id="IPR054484">
    <property type="entry name" value="ComC_SSD"/>
</dbReference>
<evidence type="ECO:0000313" key="6">
    <source>
        <dbReference type="Proteomes" id="UP000001064"/>
    </source>
</evidence>
<feature type="region of interest" description="Disordered" evidence="2">
    <location>
        <begin position="674"/>
        <end position="694"/>
    </location>
</feature>
<feature type="disulfide bond" evidence="1">
    <location>
        <begin position="656"/>
        <end position="665"/>
    </location>
</feature>
<dbReference type="PROSITE" id="PS00022">
    <property type="entry name" value="EGF_1"/>
    <property type="match status" value="2"/>
</dbReference>
<evidence type="ECO:0000256" key="3">
    <source>
        <dbReference type="SAM" id="Phobius"/>
    </source>
</evidence>
<evidence type="ECO:0000259" key="4">
    <source>
        <dbReference type="PROSITE" id="PS50026"/>
    </source>
</evidence>
<dbReference type="KEGG" id="dpp:DICPUDRAFT_150413"/>
<feature type="domain" description="EGF-like" evidence="4">
    <location>
        <begin position="511"/>
        <end position="546"/>
    </location>
</feature>
<protein>
    <recommendedName>
        <fullName evidence="4">EGF-like domain-containing protein</fullName>
    </recommendedName>
</protein>
<dbReference type="InterPro" id="IPR057013">
    <property type="entry name" value="LRR_ComC"/>
</dbReference>
<dbReference type="Pfam" id="PF24141">
    <property type="entry name" value="LRR_ComC"/>
    <property type="match status" value="1"/>
</dbReference>
<dbReference type="PANTHER" id="PTHR24032:SF14">
    <property type="entry name" value="EGF-LIKE DOMAIN-CONTAINING PROTEIN-RELATED"/>
    <property type="match status" value="1"/>
</dbReference>
<feature type="domain" description="EGF-like" evidence="4">
    <location>
        <begin position="631"/>
        <end position="666"/>
    </location>
</feature>